<evidence type="ECO:0000313" key="2">
    <source>
        <dbReference type="EMBL" id="GAA3977696.1"/>
    </source>
</evidence>
<keyword evidence="3" id="KW-1185">Reference proteome</keyword>
<comment type="caution">
    <text evidence="2">The sequence shown here is derived from an EMBL/GenBank/DDBJ whole genome shotgun (WGS) entry which is preliminary data.</text>
</comment>
<protein>
    <submittedName>
        <fullName evidence="2">Uncharacterized protein</fullName>
    </submittedName>
</protein>
<organism evidence="2 3">
    <name type="scientific">Mucilaginibacter dorajii</name>
    <dbReference type="NCBI Taxonomy" id="692994"/>
    <lineage>
        <taxon>Bacteria</taxon>
        <taxon>Pseudomonadati</taxon>
        <taxon>Bacteroidota</taxon>
        <taxon>Sphingobacteriia</taxon>
        <taxon>Sphingobacteriales</taxon>
        <taxon>Sphingobacteriaceae</taxon>
        <taxon>Mucilaginibacter</taxon>
    </lineage>
</organism>
<keyword evidence="1" id="KW-0802">TPR repeat</keyword>
<evidence type="ECO:0000313" key="3">
    <source>
        <dbReference type="Proteomes" id="UP001500742"/>
    </source>
</evidence>
<accession>A0ABP7Q7P3</accession>
<reference evidence="3" key="1">
    <citation type="journal article" date="2019" name="Int. J. Syst. Evol. Microbiol.">
        <title>The Global Catalogue of Microorganisms (GCM) 10K type strain sequencing project: providing services to taxonomists for standard genome sequencing and annotation.</title>
        <authorList>
            <consortium name="The Broad Institute Genomics Platform"/>
            <consortium name="The Broad Institute Genome Sequencing Center for Infectious Disease"/>
            <person name="Wu L."/>
            <person name="Ma J."/>
        </authorList>
    </citation>
    <scope>NUCLEOTIDE SEQUENCE [LARGE SCALE GENOMIC DNA]</scope>
    <source>
        <strain evidence="3">JCM 16601</strain>
    </source>
</reference>
<dbReference type="InterPro" id="IPR011990">
    <property type="entry name" value="TPR-like_helical_dom_sf"/>
</dbReference>
<name>A0ABP7Q7P3_9SPHI</name>
<feature type="repeat" description="TPR" evidence="1">
    <location>
        <begin position="42"/>
        <end position="75"/>
    </location>
</feature>
<dbReference type="SUPFAM" id="SSF48452">
    <property type="entry name" value="TPR-like"/>
    <property type="match status" value="1"/>
</dbReference>
<proteinExistence type="predicted"/>
<gene>
    <name evidence="2" type="ORF">GCM10022210_30620</name>
</gene>
<dbReference type="Proteomes" id="UP001500742">
    <property type="component" value="Unassembled WGS sequence"/>
</dbReference>
<dbReference type="Gene3D" id="1.25.40.10">
    <property type="entry name" value="Tetratricopeptide repeat domain"/>
    <property type="match status" value="1"/>
</dbReference>
<dbReference type="InterPro" id="IPR019734">
    <property type="entry name" value="TPR_rpt"/>
</dbReference>
<dbReference type="EMBL" id="BAAAZC010000022">
    <property type="protein sequence ID" value="GAA3977696.1"/>
    <property type="molecule type" value="Genomic_DNA"/>
</dbReference>
<sequence length="185" mass="20843">MLLLGCPKQKEVDDTNATKTEVVKTDDGKAEVVKTTTVTETYKTLFNDGIIFYNDKQYEDAITAFKKSNKLSPNNKTDYYIALSYNVMKNCDSSVVYAQKVLKTGDDNNEYTNNSTKMIAACSPPVVNNIGATTDTHAKYEFDKKIPAKDFPVFTSTDSVKFKIINKSILQHQKALELKQQVKHF</sequence>
<dbReference type="PROSITE" id="PS50005">
    <property type="entry name" value="TPR"/>
    <property type="match status" value="1"/>
</dbReference>
<evidence type="ECO:0000256" key="1">
    <source>
        <dbReference type="PROSITE-ProRule" id="PRU00339"/>
    </source>
</evidence>